<accession>A0A895YAJ5</accession>
<evidence type="ECO:0000313" key="3">
    <source>
        <dbReference type="Proteomes" id="UP000662857"/>
    </source>
</evidence>
<feature type="transmembrane region" description="Helical" evidence="1">
    <location>
        <begin position="33"/>
        <end position="53"/>
    </location>
</feature>
<keyword evidence="1" id="KW-1133">Transmembrane helix</keyword>
<feature type="transmembrane region" description="Helical" evidence="1">
    <location>
        <begin position="65"/>
        <end position="85"/>
    </location>
</feature>
<dbReference type="AlphaFoldDB" id="A0A895YAJ5"/>
<evidence type="ECO:0000313" key="2">
    <source>
        <dbReference type="EMBL" id="QSB14804.1"/>
    </source>
</evidence>
<feature type="transmembrane region" description="Helical" evidence="1">
    <location>
        <begin position="6"/>
        <end position="26"/>
    </location>
</feature>
<keyword evidence="3" id="KW-1185">Reference proteome</keyword>
<dbReference type="EMBL" id="CP070499">
    <property type="protein sequence ID" value="QSB14804.1"/>
    <property type="molecule type" value="Genomic_DNA"/>
</dbReference>
<dbReference type="InterPro" id="IPR012340">
    <property type="entry name" value="NA-bd_OB-fold"/>
</dbReference>
<proteinExistence type="predicted"/>
<organism evidence="2 3">
    <name type="scientific">Natronosporangium hydrolyticum</name>
    <dbReference type="NCBI Taxonomy" id="2811111"/>
    <lineage>
        <taxon>Bacteria</taxon>
        <taxon>Bacillati</taxon>
        <taxon>Actinomycetota</taxon>
        <taxon>Actinomycetes</taxon>
        <taxon>Micromonosporales</taxon>
        <taxon>Micromonosporaceae</taxon>
        <taxon>Natronosporangium</taxon>
    </lineage>
</organism>
<protein>
    <recommendedName>
        <fullName evidence="4">NfeD-like C-terminal domain-containing protein</fullName>
    </recommendedName>
</protein>
<keyword evidence="1" id="KW-0472">Membrane</keyword>
<gene>
    <name evidence="2" type="ORF">JQS43_25755</name>
</gene>
<keyword evidence="1" id="KW-0812">Transmembrane</keyword>
<reference evidence="2" key="1">
    <citation type="submission" date="2021-02" db="EMBL/GenBank/DDBJ databases">
        <title>Natrosporangium hydrolyticum gen. nov., sp. nov, a haloalkaliphilic actinobacterium from a soda solonchak soil.</title>
        <authorList>
            <person name="Sorokin D.Y."/>
            <person name="Khijniak T.V."/>
            <person name="Zakharycheva A.P."/>
            <person name="Boueva O.V."/>
            <person name="Ariskina E.V."/>
            <person name="Hahnke R.L."/>
            <person name="Bunk B."/>
            <person name="Sproer C."/>
            <person name="Schumann P."/>
            <person name="Evtushenko L.I."/>
            <person name="Kublanov I.V."/>
        </authorList>
    </citation>
    <scope>NUCLEOTIDE SEQUENCE</scope>
    <source>
        <strain evidence="2">DSM 106523</strain>
    </source>
</reference>
<evidence type="ECO:0000256" key="1">
    <source>
        <dbReference type="SAM" id="Phobius"/>
    </source>
</evidence>
<name>A0A895YAJ5_9ACTN</name>
<sequence>MAAMTVLFLIIGGVGVLLLALGLLGVELLDIEGFVPVEVVAAGLGAFGFAAAIASASLDQRPLPALLAAGGIGVVAAIPAGWLTLRLTRAAQHMATDATPTTDDLPGMLAVVITPIPLEGYGEVRLMLGGQPVKFSATADTAVPLGAEVFVISARSETSVFVEPLPTQTIP</sequence>
<dbReference type="Proteomes" id="UP000662857">
    <property type="component" value="Chromosome"/>
</dbReference>
<dbReference type="Gene3D" id="2.40.50.140">
    <property type="entry name" value="Nucleic acid-binding proteins"/>
    <property type="match status" value="1"/>
</dbReference>
<dbReference type="KEGG" id="nhy:JQS43_25755"/>
<dbReference type="RefSeq" id="WP_239676962.1">
    <property type="nucleotide sequence ID" value="NZ_CP070499.1"/>
</dbReference>
<evidence type="ECO:0008006" key="4">
    <source>
        <dbReference type="Google" id="ProtNLM"/>
    </source>
</evidence>